<feature type="compositionally biased region" description="Basic and acidic residues" evidence="1">
    <location>
        <begin position="27"/>
        <end position="39"/>
    </location>
</feature>
<feature type="region of interest" description="Disordered" evidence="1">
    <location>
        <begin position="1"/>
        <end position="20"/>
    </location>
</feature>
<dbReference type="Proteomes" id="UP001163046">
    <property type="component" value="Unassembled WGS sequence"/>
</dbReference>
<feature type="region of interest" description="Disordered" evidence="1">
    <location>
        <begin position="27"/>
        <end position="49"/>
    </location>
</feature>
<evidence type="ECO:0000256" key="1">
    <source>
        <dbReference type="SAM" id="MobiDB-lite"/>
    </source>
</evidence>
<organism evidence="2 3">
    <name type="scientific">Desmophyllum pertusum</name>
    <dbReference type="NCBI Taxonomy" id="174260"/>
    <lineage>
        <taxon>Eukaryota</taxon>
        <taxon>Metazoa</taxon>
        <taxon>Cnidaria</taxon>
        <taxon>Anthozoa</taxon>
        <taxon>Hexacorallia</taxon>
        <taxon>Scleractinia</taxon>
        <taxon>Caryophylliina</taxon>
        <taxon>Caryophylliidae</taxon>
        <taxon>Desmophyllum</taxon>
    </lineage>
</organism>
<proteinExistence type="predicted"/>
<dbReference type="AlphaFoldDB" id="A0A9X0CVK9"/>
<keyword evidence="3" id="KW-1185">Reference proteome</keyword>
<evidence type="ECO:0000313" key="3">
    <source>
        <dbReference type="Proteomes" id="UP001163046"/>
    </source>
</evidence>
<gene>
    <name evidence="2" type="ORF">OS493_030422</name>
</gene>
<comment type="caution">
    <text evidence="2">The sequence shown here is derived from an EMBL/GenBank/DDBJ whole genome shotgun (WGS) entry which is preliminary data.</text>
</comment>
<dbReference type="EMBL" id="MU826382">
    <property type="protein sequence ID" value="KAJ7377220.1"/>
    <property type="molecule type" value="Genomic_DNA"/>
</dbReference>
<name>A0A9X0CVK9_9CNID</name>
<evidence type="ECO:0000313" key="2">
    <source>
        <dbReference type="EMBL" id="KAJ7377220.1"/>
    </source>
</evidence>
<accession>A0A9X0CVK9</accession>
<protein>
    <submittedName>
        <fullName evidence="2">Uncharacterized protein</fullName>
    </submittedName>
</protein>
<reference evidence="2" key="1">
    <citation type="submission" date="2023-01" db="EMBL/GenBank/DDBJ databases">
        <title>Genome assembly of the deep-sea coral Lophelia pertusa.</title>
        <authorList>
            <person name="Herrera S."/>
            <person name="Cordes E."/>
        </authorList>
    </citation>
    <scope>NUCLEOTIDE SEQUENCE</scope>
    <source>
        <strain evidence="2">USNM1676648</strain>
        <tissue evidence="2">Polyp</tissue>
    </source>
</reference>
<sequence length="139" mass="16082">MHQNKEPKGGNKARLAKRLYPSFSKAYREQLAQKERRGSDPSGVPSEEDNCILANNYETMINDFSSQIQDLAVNLENLTATDHTARSRARCLSGQYQDKPWRTRRERVSEQFGTFFKDDDIHLQEMLEDVLRSHLLTHG</sequence>
<dbReference type="OrthoDB" id="5968988at2759"/>